<dbReference type="Proteomes" id="UP000886803">
    <property type="component" value="Unassembled WGS sequence"/>
</dbReference>
<evidence type="ECO:0000313" key="2">
    <source>
        <dbReference type="Proteomes" id="UP000886803"/>
    </source>
</evidence>
<organism evidence="1 2">
    <name type="scientific">Candidatus Gemmiger avicola</name>
    <dbReference type="NCBI Taxonomy" id="2838605"/>
    <lineage>
        <taxon>Bacteria</taxon>
        <taxon>Bacillati</taxon>
        <taxon>Bacillota</taxon>
        <taxon>Clostridia</taxon>
        <taxon>Eubacteriales</taxon>
        <taxon>Gemmiger</taxon>
    </lineage>
</organism>
<evidence type="ECO:0000313" key="1">
    <source>
        <dbReference type="EMBL" id="HJB42389.1"/>
    </source>
</evidence>
<dbReference type="EMBL" id="DWYG01000133">
    <property type="protein sequence ID" value="HJB42389.1"/>
    <property type="molecule type" value="Genomic_DNA"/>
</dbReference>
<name>A0A9D2M842_9FIRM</name>
<protein>
    <submittedName>
        <fullName evidence="1">Uncharacterized protein</fullName>
    </submittedName>
</protein>
<reference evidence="1" key="1">
    <citation type="journal article" date="2021" name="PeerJ">
        <title>Extensive microbial diversity within the chicken gut microbiome revealed by metagenomics and culture.</title>
        <authorList>
            <person name="Gilroy R."/>
            <person name="Ravi A."/>
            <person name="Getino M."/>
            <person name="Pursley I."/>
            <person name="Horton D.L."/>
            <person name="Alikhan N.F."/>
            <person name="Baker D."/>
            <person name="Gharbi K."/>
            <person name="Hall N."/>
            <person name="Watson M."/>
            <person name="Adriaenssens E.M."/>
            <person name="Foster-Nyarko E."/>
            <person name="Jarju S."/>
            <person name="Secka A."/>
            <person name="Antonio M."/>
            <person name="Oren A."/>
            <person name="Chaudhuri R.R."/>
            <person name="La Ragione R."/>
            <person name="Hildebrand F."/>
            <person name="Pallen M.J."/>
        </authorList>
    </citation>
    <scope>NUCLEOTIDE SEQUENCE</scope>
    <source>
        <strain evidence="1">ChiBcec8-13705</strain>
    </source>
</reference>
<gene>
    <name evidence="1" type="ORF">H9945_07810</name>
</gene>
<accession>A0A9D2M842</accession>
<reference evidence="1" key="2">
    <citation type="submission" date="2021-04" db="EMBL/GenBank/DDBJ databases">
        <authorList>
            <person name="Gilroy R."/>
        </authorList>
    </citation>
    <scope>NUCLEOTIDE SEQUENCE</scope>
    <source>
        <strain evidence="1">ChiBcec8-13705</strain>
    </source>
</reference>
<proteinExistence type="predicted"/>
<sequence>MKHTTFIYGHNPYALKHFGRQDPPPPVRLEDLARIGIPARKAARVMAELARISAAAPALRGRATMLALAKAIARQLV</sequence>
<comment type="caution">
    <text evidence="1">The sequence shown here is derived from an EMBL/GenBank/DDBJ whole genome shotgun (WGS) entry which is preliminary data.</text>
</comment>
<dbReference type="AlphaFoldDB" id="A0A9D2M842"/>